<reference evidence="3 4" key="1">
    <citation type="submission" date="2023-06" db="EMBL/GenBank/DDBJ databases">
        <title>SYSU T0a273.</title>
        <authorList>
            <person name="Gao L."/>
            <person name="Fang B.-Z."/>
            <person name="Li W.-J."/>
        </authorList>
    </citation>
    <scope>NUCLEOTIDE SEQUENCE [LARGE SCALE GENOMIC DNA]</scope>
    <source>
        <strain evidence="3 4">SYSU T0a273</strain>
    </source>
</reference>
<evidence type="ECO:0000256" key="1">
    <source>
        <dbReference type="SAM" id="Phobius"/>
    </source>
</evidence>
<comment type="caution">
    <text evidence="3">The sequence shown here is derived from an EMBL/GenBank/DDBJ whole genome shotgun (WGS) entry which is preliminary data.</text>
</comment>
<sequence>MYLTGWTVALAALGAVPAALSQSRGVAFAWMLGVALLALLDAWLAPRTATVGVRREAPTSVRLTEPTSTRLVAGHVGGRRRVRGVLRDAWQPSAGAARTRHRFDLGPGEAATFATAMRPTRRGDRHAGPVTVRTAGPLRLAGRQRSVEVPARLRVLPEFASRKHLPSRLKRLREIDGSTAVRLKGAGSEFDSMREYVIGDDVRAIDWRSTARRGEVLVRTFRPERDRRVLIAIDCARQSAARVGDAPRLDASIEAALLLAALASRAGDRVQATAFDRSERARAAATGEQIMPLLAEALATVEPSLLEPDWPALLRLAQSRVSQRALVVLLTTVDTSATDSGLLEAVAALQRHHQVLVASVEDPEVAEMAAGRDDAAAAYAAGAAARALLEREAVAAQLRRLGAEVVLAAPDSLAPDVTDRYLALKAAGRL</sequence>
<feature type="transmembrane region" description="Helical" evidence="1">
    <location>
        <begin position="28"/>
        <end position="45"/>
    </location>
</feature>
<evidence type="ECO:0000313" key="4">
    <source>
        <dbReference type="Proteomes" id="UP001172756"/>
    </source>
</evidence>
<organism evidence="3 4">
    <name type="scientific">Demequina lignilytica</name>
    <dbReference type="NCBI Taxonomy" id="3051663"/>
    <lineage>
        <taxon>Bacteria</taxon>
        <taxon>Bacillati</taxon>
        <taxon>Actinomycetota</taxon>
        <taxon>Actinomycetes</taxon>
        <taxon>Micrococcales</taxon>
        <taxon>Demequinaceae</taxon>
        <taxon>Demequina</taxon>
    </lineage>
</organism>
<feature type="domain" description="DUF58" evidence="2">
    <location>
        <begin position="193"/>
        <end position="368"/>
    </location>
</feature>
<gene>
    <name evidence="3" type="ORF">QQ002_03745</name>
</gene>
<accession>A0AB35MFV3</accession>
<keyword evidence="1" id="KW-1133">Transmembrane helix</keyword>
<dbReference type="Proteomes" id="UP001172756">
    <property type="component" value="Unassembled WGS sequence"/>
</dbReference>
<dbReference type="PANTHER" id="PTHR33608:SF3">
    <property type="entry name" value="SLR2013 PROTEIN"/>
    <property type="match status" value="1"/>
</dbReference>
<evidence type="ECO:0000259" key="2">
    <source>
        <dbReference type="Pfam" id="PF01882"/>
    </source>
</evidence>
<keyword evidence="1" id="KW-0812">Transmembrane</keyword>
<evidence type="ECO:0000313" key="3">
    <source>
        <dbReference type="EMBL" id="MDN4482651.1"/>
    </source>
</evidence>
<dbReference type="RefSeq" id="WP_301159736.1">
    <property type="nucleotide sequence ID" value="NZ_JAUHQB010000002.1"/>
</dbReference>
<dbReference type="EMBL" id="JAUHQB010000002">
    <property type="protein sequence ID" value="MDN4482651.1"/>
    <property type="molecule type" value="Genomic_DNA"/>
</dbReference>
<keyword evidence="1" id="KW-0472">Membrane</keyword>
<dbReference type="Pfam" id="PF01882">
    <property type="entry name" value="DUF58"/>
    <property type="match status" value="1"/>
</dbReference>
<dbReference type="PANTHER" id="PTHR33608">
    <property type="entry name" value="BLL2464 PROTEIN"/>
    <property type="match status" value="1"/>
</dbReference>
<protein>
    <submittedName>
        <fullName evidence="3">DUF58 domain-containing protein</fullName>
    </submittedName>
</protein>
<dbReference type="InterPro" id="IPR002881">
    <property type="entry name" value="DUF58"/>
</dbReference>
<name>A0AB35MFV3_9MICO</name>
<proteinExistence type="predicted"/>
<dbReference type="AlphaFoldDB" id="A0AB35MFV3"/>